<evidence type="ECO:0000313" key="1">
    <source>
        <dbReference type="EMBL" id="MBB5209353.1"/>
    </source>
</evidence>
<protein>
    <submittedName>
        <fullName evidence="1">Uncharacterized protein YbaR (Trm112 family)</fullName>
    </submittedName>
</protein>
<reference evidence="1 2" key="1">
    <citation type="submission" date="2020-08" db="EMBL/GenBank/DDBJ databases">
        <title>Genomic Encyclopedia of Type Strains, Phase IV (KMG-IV): sequencing the most valuable type-strain genomes for metagenomic binning, comparative biology and taxonomic classification.</title>
        <authorList>
            <person name="Goeker M."/>
        </authorList>
    </citation>
    <scope>NUCLEOTIDE SEQUENCE [LARGE SCALE GENOMIC DNA]</scope>
    <source>
        <strain evidence="1 2">DSM 24163</strain>
    </source>
</reference>
<proteinExistence type="predicted"/>
<dbReference type="EMBL" id="JACHHP010000006">
    <property type="protein sequence ID" value="MBB5209353.1"/>
    <property type="molecule type" value="Genomic_DNA"/>
</dbReference>
<sequence>MDKRLLAILCCPVTHQPVTPLTSAQMESINRAIAAGDVQQSDGTRLSQALQGALITRDGQRIYRIDDGIPVMLPDEAIATDQLKAFPA</sequence>
<dbReference type="Gene3D" id="2.20.25.10">
    <property type="match status" value="1"/>
</dbReference>
<comment type="caution">
    <text evidence="1">The sequence shown here is derived from an EMBL/GenBank/DDBJ whole genome shotgun (WGS) entry which is preliminary data.</text>
</comment>
<evidence type="ECO:0000313" key="2">
    <source>
        <dbReference type="Proteomes" id="UP000521199"/>
    </source>
</evidence>
<dbReference type="AlphaFoldDB" id="A0A7W8D7J1"/>
<gene>
    <name evidence="1" type="ORF">HNQ52_002922</name>
</gene>
<keyword evidence="2" id="KW-1185">Reference proteome</keyword>
<dbReference type="RefSeq" id="WP_183961900.1">
    <property type="nucleotide sequence ID" value="NZ_JACHHP010000006.1"/>
</dbReference>
<dbReference type="SUPFAM" id="SSF158997">
    <property type="entry name" value="Trm112p-like"/>
    <property type="match status" value="1"/>
</dbReference>
<dbReference type="InterPro" id="IPR005651">
    <property type="entry name" value="Trm112-like"/>
</dbReference>
<dbReference type="Proteomes" id="UP000521199">
    <property type="component" value="Unassembled WGS sequence"/>
</dbReference>
<dbReference type="Pfam" id="PF03966">
    <property type="entry name" value="Trm112p"/>
    <property type="match status" value="1"/>
</dbReference>
<accession>A0A7W8D7J1</accession>
<name>A0A7W8D7J1_9GAMM</name>
<organism evidence="1 2">
    <name type="scientific">Chiayiivirga flava</name>
    <dbReference type="NCBI Taxonomy" id="659595"/>
    <lineage>
        <taxon>Bacteria</taxon>
        <taxon>Pseudomonadati</taxon>
        <taxon>Pseudomonadota</taxon>
        <taxon>Gammaproteobacteria</taxon>
        <taxon>Lysobacterales</taxon>
        <taxon>Lysobacteraceae</taxon>
        <taxon>Chiayiivirga</taxon>
    </lineage>
</organism>